<evidence type="ECO:0000313" key="2">
    <source>
        <dbReference type="EMBL" id="SUZ57703.1"/>
    </source>
</evidence>
<dbReference type="EMBL" id="UINC01000574">
    <property type="protein sequence ID" value="SUZ57703.1"/>
    <property type="molecule type" value="Genomic_DNA"/>
</dbReference>
<evidence type="ECO:0000256" key="1">
    <source>
        <dbReference type="SAM" id="MobiDB-lite"/>
    </source>
</evidence>
<name>A0A381NW42_9ZZZZ</name>
<proteinExistence type="predicted"/>
<feature type="region of interest" description="Disordered" evidence="1">
    <location>
        <begin position="25"/>
        <end position="81"/>
    </location>
</feature>
<feature type="compositionally biased region" description="Acidic residues" evidence="1">
    <location>
        <begin position="36"/>
        <end position="62"/>
    </location>
</feature>
<sequence length="81" mass="9021">MHIYNFFLSLLLCFSLGCNISAQESQEQSSQTSVIEGEEDNNPEVSDDADLDNSSYEDDDDSFVPTEEIPADEPIPFPTNI</sequence>
<dbReference type="AlphaFoldDB" id="A0A381NW42"/>
<organism evidence="2">
    <name type="scientific">marine metagenome</name>
    <dbReference type="NCBI Taxonomy" id="408172"/>
    <lineage>
        <taxon>unclassified sequences</taxon>
        <taxon>metagenomes</taxon>
        <taxon>ecological metagenomes</taxon>
    </lineage>
</organism>
<protein>
    <submittedName>
        <fullName evidence="2">Uncharacterized protein</fullName>
    </submittedName>
</protein>
<accession>A0A381NW42</accession>
<reference evidence="2" key="1">
    <citation type="submission" date="2018-05" db="EMBL/GenBank/DDBJ databases">
        <authorList>
            <person name="Lanie J.A."/>
            <person name="Ng W.-L."/>
            <person name="Kazmierczak K.M."/>
            <person name="Andrzejewski T.M."/>
            <person name="Davidsen T.M."/>
            <person name="Wayne K.J."/>
            <person name="Tettelin H."/>
            <person name="Glass J.I."/>
            <person name="Rusch D."/>
            <person name="Podicherti R."/>
            <person name="Tsui H.-C.T."/>
            <person name="Winkler M.E."/>
        </authorList>
    </citation>
    <scope>NUCLEOTIDE SEQUENCE</scope>
</reference>
<gene>
    <name evidence="2" type="ORF">METZ01_LOCUS10557</name>
</gene>